<proteinExistence type="predicted"/>
<protein>
    <submittedName>
        <fullName evidence="1">Uncharacterized protein</fullName>
    </submittedName>
</protein>
<dbReference type="EMBL" id="JACLYZ010000006">
    <property type="protein sequence ID" value="MBM6734463.1"/>
    <property type="molecule type" value="Genomic_DNA"/>
</dbReference>
<evidence type="ECO:0000313" key="1">
    <source>
        <dbReference type="EMBL" id="MBM6734463.1"/>
    </source>
</evidence>
<reference evidence="1 2" key="1">
    <citation type="journal article" date="2021" name="Sci. Rep.">
        <title>The distribution of antibiotic resistance genes in chicken gut microbiota commensals.</title>
        <authorList>
            <person name="Juricova H."/>
            <person name="Matiasovicova J."/>
            <person name="Kubasova T."/>
            <person name="Cejkova D."/>
            <person name="Rychlik I."/>
        </authorList>
    </citation>
    <scope>NUCLEOTIDE SEQUENCE [LARGE SCALE GENOMIC DNA]</scope>
    <source>
        <strain evidence="1 2">An772</strain>
    </source>
</reference>
<gene>
    <name evidence="1" type="ORF">H7U35_04360</name>
</gene>
<dbReference type="Proteomes" id="UP000766986">
    <property type="component" value="Unassembled WGS sequence"/>
</dbReference>
<comment type="caution">
    <text evidence="1">The sequence shown here is derived from an EMBL/GenBank/DDBJ whole genome shotgun (WGS) entry which is preliminary data.</text>
</comment>
<keyword evidence="2" id="KW-1185">Reference proteome</keyword>
<name>A0ABS2DYL1_9BACT</name>
<accession>A0ABS2DYL1</accession>
<organism evidence="1 2">
    <name type="scientific">Mediterranea massiliensis</name>
    <dbReference type="NCBI Taxonomy" id="1841865"/>
    <lineage>
        <taxon>Bacteria</taxon>
        <taxon>Pseudomonadati</taxon>
        <taxon>Bacteroidota</taxon>
        <taxon>Bacteroidia</taxon>
        <taxon>Bacteroidales</taxon>
        <taxon>Bacteroidaceae</taxon>
        <taxon>Mediterranea</taxon>
    </lineage>
</organism>
<dbReference type="RefSeq" id="WP_205094883.1">
    <property type="nucleotide sequence ID" value="NZ_JACLYZ010000006.1"/>
</dbReference>
<evidence type="ECO:0000313" key="2">
    <source>
        <dbReference type="Proteomes" id="UP000766986"/>
    </source>
</evidence>
<sequence length="141" mass="16380">MITTEEIAVRVYQMLVGSEVKTMITGSIDYERNDYSKEDVIIVPHAIDGEESVRYGQINVNIHVPDKVKKRTNPPVYRIDYQRLIDIRKKVIAVLQNHYEIGSGYNWNIGLFNPPIKEPDHNEHFVSIALEITVREKKMNQ</sequence>